<keyword evidence="2" id="KW-1133">Transmembrane helix</keyword>
<accession>A0AAN5DBP6</accession>
<gene>
    <name evidence="3" type="ORF">PMAYCL1PPCAC_30798</name>
</gene>
<dbReference type="PANTHER" id="PTHR31748:SF1">
    <property type="entry name" value="SERPENTINE RECEPTOR, CLASS V"/>
    <property type="match status" value="1"/>
</dbReference>
<keyword evidence="2" id="KW-0472">Membrane</keyword>
<dbReference type="InterPro" id="IPR019426">
    <property type="entry name" value="7TM_GPCR_serpentine_rcpt_Srv"/>
</dbReference>
<evidence type="ECO:0008006" key="5">
    <source>
        <dbReference type="Google" id="ProtNLM"/>
    </source>
</evidence>
<dbReference type="Proteomes" id="UP001328107">
    <property type="component" value="Unassembled WGS sequence"/>
</dbReference>
<feature type="transmembrane region" description="Helical" evidence="2">
    <location>
        <begin position="12"/>
        <end position="33"/>
    </location>
</feature>
<evidence type="ECO:0000256" key="2">
    <source>
        <dbReference type="SAM" id="Phobius"/>
    </source>
</evidence>
<sequence length="85" mass="9814">MLNNYLLCAFPQRGWIVGLYTSSVGFGQAYLMISWSIRFSQALTAVFLAFNRLTAVVYPAKYKRTATSTREEGRAREKERQENRL</sequence>
<feature type="non-terminal residue" evidence="3">
    <location>
        <position position="85"/>
    </location>
</feature>
<reference evidence="4" key="1">
    <citation type="submission" date="2022-10" db="EMBL/GenBank/DDBJ databases">
        <title>Genome assembly of Pristionchus species.</title>
        <authorList>
            <person name="Yoshida K."/>
            <person name="Sommer R.J."/>
        </authorList>
    </citation>
    <scope>NUCLEOTIDE SEQUENCE [LARGE SCALE GENOMIC DNA]</scope>
    <source>
        <strain evidence="4">RS5460</strain>
    </source>
</reference>
<dbReference type="EMBL" id="BTRK01000006">
    <property type="protein sequence ID" value="GMR60603.1"/>
    <property type="molecule type" value="Genomic_DNA"/>
</dbReference>
<dbReference type="AlphaFoldDB" id="A0AAN5DBP6"/>
<evidence type="ECO:0000313" key="4">
    <source>
        <dbReference type="Proteomes" id="UP001328107"/>
    </source>
</evidence>
<keyword evidence="2" id="KW-0812">Transmembrane</keyword>
<keyword evidence="4" id="KW-1185">Reference proteome</keyword>
<evidence type="ECO:0000256" key="1">
    <source>
        <dbReference type="SAM" id="MobiDB-lite"/>
    </source>
</evidence>
<feature type="region of interest" description="Disordered" evidence="1">
    <location>
        <begin position="64"/>
        <end position="85"/>
    </location>
</feature>
<proteinExistence type="predicted"/>
<organism evidence="3 4">
    <name type="scientific">Pristionchus mayeri</name>
    <dbReference type="NCBI Taxonomy" id="1317129"/>
    <lineage>
        <taxon>Eukaryota</taxon>
        <taxon>Metazoa</taxon>
        <taxon>Ecdysozoa</taxon>
        <taxon>Nematoda</taxon>
        <taxon>Chromadorea</taxon>
        <taxon>Rhabditida</taxon>
        <taxon>Rhabditina</taxon>
        <taxon>Diplogasteromorpha</taxon>
        <taxon>Diplogasteroidea</taxon>
        <taxon>Neodiplogasteridae</taxon>
        <taxon>Pristionchus</taxon>
    </lineage>
</organism>
<dbReference type="PANTHER" id="PTHR31748">
    <property type="entry name" value="SERPENTINE RECEPTOR, CLASS V"/>
    <property type="match status" value="1"/>
</dbReference>
<feature type="compositionally biased region" description="Basic and acidic residues" evidence="1">
    <location>
        <begin position="69"/>
        <end position="85"/>
    </location>
</feature>
<name>A0AAN5DBP6_9BILA</name>
<dbReference type="Pfam" id="PF10323">
    <property type="entry name" value="7TM_GPCR_Srv"/>
    <property type="match status" value="1"/>
</dbReference>
<evidence type="ECO:0000313" key="3">
    <source>
        <dbReference type="EMBL" id="GMR60603.1"/>
    </source>
</evidence>
<protein>
    <recommendedName>
        <fullName evidence="5">G protein-coupled receptor</fullName>
    </recommendedName>
</protein>
<comment type="caution">
    <text evidence="3">The sequence shown here is derived from an EMBL/GenBank/DDBJ whole genome shotgun (WGS) entry which is preliminary data.</text>
</comment>